<dbReference type="PANTHER" id="PTHR43791">
    <property type="entry name" value="PERMEASE-RELATED"/>
    <property type="match status" value="1"/>
</dbReference>
<sequence>MDSLEKRSTKSLSGYYDKDRLTNYEEYNENDIPMSMEEKALVRKIDLFLMPLVCLIDFFQYIDKATLTYAVTLDFNKDLKLTGFQFSFIASIFYLGYLLYQLPNNYFLQKAPIKKYIGFLLFTWGTVIACTAACNSFAQVAAMRFLLGFFEAGIYPALTLLISTFYRRSEQAARLGLFWIFNGIATIVGGLVSYGVATMGPSHGLSKWRWLMLILGCATCATGVLSYFFLIDNPKSSALKLNAEQEILVEERTRDNAVVRTTTIKKEQIYEALKEVRFWCFCISCFLMNLQNGAMSAYVSQIALNFGFTGIQASFITLGGGAAVILWIGGSVLLVQRINQTIYMIAVLMLIDVVGLILLLVITDVRLKLIGIYIMWAYTGAYVLIVASISNNVTGYTKKIFYNGMFMIFYTIGNFVGPFLMVEDTKPSYAPAIITYICCNFVTAILVLIARMKMAAVNKKRISNPSAEIINVEDDLTDVQDPNFLYRL</sequence>
<feature type="transmembrane region" description="Helical" evidence="6">
    <location>
        <begin position="311"/>
        <end position="335"/>
    </location>
</feature>
<feature type="transmembrane region" description="Helical" evidence="6">
    <location>
        <begin position="369"/>
        <end position="389"/>
    </location>
</feature>
<evidence type="ECO:0000256" key="4">
    <source>
        <dbReference type="ARBA" id="ARBA00022989"/>
    </source>
</evidence>
<feature type="domain" description="Major facilitator superfamily (MFS) profile" evidence="7">
    <location>
        <begin position="49"/>
        <end position="455"/>
    </location>
</feature>
<dbReference type="Gene3D" id="1.20.1250.20">
    <property type="entry name" value="MFS general substrate transporter like domains"/>
    <property type="match status" value="2"/>
</dbReference>
<comment type="caution">
    <text evidence="8">The sequence shown here is derived from an EMBL/GenBank/DDBJ whole genome shotgun (WGS) entry which is preliminary data.</text>
</comment>
<comment type="subcellular location">
    <subcellularLocation>
        <location evidence="1">Membrane</location>
        <topology evidence="1">Multi-pass membrane protein</topology>
    </subcellularLocation>
</comment>
<dbReference type="InterPro" id="IPR036259">
    <property type="entry name" value="MFS_trans_sf"/>
</dbReference>
<dbReference type="EMBL" id="JAANIT010000157">
    <property type="protein sequence ID" value="KAG1551283.1"/>
    <property type="molecule type" value="Genomic_DNA"/>
</dbReference>
<feature type="transmembrane region" description="Helical" evidence="6">
    <location>
        <begin position="144"/>
        <end position="165"/>
    </location>
</feature>
<evidence type="ECO:0000256" key="1">
    <source>
        <dbReference type="ARBA" id="ARBA00004141"/>
    </source>
</evidence>
<dbReference type="SUPFAM" id="SSF103473">
    <property type="entry name" value="MFS general substrate transporter"/>
    <property type="match status" value="1"/>
</dbReference>
<feature type="transmembrane region" description="Helical" evidence="6">
    <location>
        <begin position="177"/>
        <end position="196"/>
    </location>
</feature>
<evidence type="ECO:0000256" key="6">
    <source>
        <dbReference type="SAM" id="Phobius"/>
    </source>
</evidence>
<evidence type="ECO:0000259" key="7">
    <source>
        <dbReference type="PROSITE" id="PS50850"/>
    </source>
</evidence>
<keyword evidence="3 6" id="KW-0812">Transmembrane</keyword>
<keyword evidence="5 6" id="KW-0472">Membrane</keyword>
<protein>
    <recommendedName>
        <fullName evidence="7">Major facilitator superfamily (MFS) profile domain-containing protein</fullName>
    </recommendedName>
</protein>
<dbReference type="PANTHER" id="PTHR43791:SF36">
    <property type="entry name" value="TRANSPORTER, PUTATIVE (AFU_ORTHOLOGUE AFUA_6G08340)-RELATED"/>
    <property type="match status" value="1"/>
</dbReference>
<dbReference type="OrthoDB" id="6730379at2759"/>
<evidence type="ECO:0000256" key="2">
    <source>
        <dbReference type="ARBA" id="ARBA00022448"/>
    </source>
</evidence>
<feature type="transmembrane region" description="Helical" evidence="6">
    <location>
        <begin position="116"/>
        <end position="138"/>
    </location>
</feature>
<evidence type="ECO:0000256" key="5">
    <source>
        <dbReference type="ARBA" id="ARBA00023136"/>
    </source>
</evidence>
<organism evidence="8 9">
    <name type="scientific">Rhizopus oryzae</name>
    <name type="common">Mucormycosis agent</name>
    <name type="synonym">Rhizopus arrhizus var. delemar</name>
    <dbReference type="NCBI Taxonomy" id="64495"/>
    <lineage>
        <taxon>Eukaryota</taxon>
        <taxon>Fungi</taxon>
        <taxon>Fungi incertae sedis</taxon>
        <taxon>Mucoromycota</taxon>
        <taxon>Mucoromycotina</taxon>
        <taxon>Mucoromycetes</taxon>
        <taxon>Mucorales</taxon>
        <taxon>Mucorineae</taxon>
        <taxon>Rhizopodaceae</taxon>
        <taxon>Rhizopus</taxon>
    </lineage>
</organism>
<name>A0A9P6YM24_RHIOR</name>
<dbReference type="GO" id="GO:0022857">
    <property type="term" value="F:transmembrane transporter activity"/>
    <property type="evidence" value="ECO:0007669"/>
    <property type="project" value="InterPro"/>
</dbReference>
<feature type="transmembrane region" description="Helical" evidence="6">
    <location>
        <begin position="428"/>
        <end position="450"/>
    </location>
</feature>
<feature type="transmembrane region" description="Helical" evidence="6">
    <location>
        <begin position="82"/>
        <end position="100"/>
    </location>
</feature>
<keyword evidence="2" id="KW-0813">Transport</keyword>
<dbReference type="InterPro" id="IPR011701">
    <property type="entry name" value="MFS"/>
</dbReference>
<reference evidence="8" key="1">
    <citation type="journal article" date="2020" name="Microb. Genom.">
        <title>Genetic diversity of clinical and environmental Mucorales isolates obtained from an investigation of mucormycosis cases among solid organ transplant recipients.</title>
        <authorList>
            <person name="Nguyen M.H."/>
            <person name="Kaul D."/>
            <person name="Muto C."/>
            <person name="Cheng S.J."/>
            <person name="Richter R.A."/>
            <person name="Bruno V.M."/>
            <person name="Liu G."/>
            <person name="Beyhan S."/>
            <person name="Sundermann A.J."/>
            <person name="Mounaud S."/>
            <person name="Pasculle A.W."/>
            <person name="Nierman W.C."/>
            <person name="Driscoll E."/>
            <person name="Cumbie R."/>
            <person name="Clancy C.J."/>
            <person name="Dupont C.L."/>
        </authorList>
    </citation>
    <scope>NUCLEOTIDE SEQUENCE</scope>
    <source>
        <strain evidence="8">GL16</strain>
    </source>
</reference>
<dbReference type="AlphaFoldDB" id="A0A9P6YM24"/>
<dbReference type="GO" id="GO:0016020">
    <property type="term" value="C:membrane"/>
    <property type="evidence" value="ECO:0007669"/>
    <property type="project" value="UniProtKB-SubCell"/>
</dbReference>
<proteinExistence type="predicted"/>
<evidence type="ECO:0000313" key="8">
    <source>
        <dbReference type="EMBL" id="KAG1551283.1"/>
    </source>
</evidence>
<dbReference type="Pfam" id="PF07690">
    <property type="entry name" value="MFS_1"/>
    <property type="match status" value="1"/>
</dbReference>
<accession>A0A9P6YM24</accession>
<gene>
    <name evidence="8" type="ORF">G6F51_001945</name>
</gene>
<dbReference type="PROSITE" id="PS50850">
    <property type="entry name" value="MFS"/>
    <property type="match status" value="1"/>
</dbReference>
<feature type="transmembrane region" description="Helical" evidence="6">
    <location>
        <begin position="342"/>
        <end position="363"/>
    </location>
</feature>
<feature type="transmembrane region" description="Helical" evidence="6">
    <location>
        <begin position="208"/>
        <end position="230"/>
    </location>
</feature>
<feature type="transmembrane region" description="Helical" evidence="6">
    <location>
        <begin position="45"/>
        <end position="62"/>
    </location>
</feature>
<keyword evidence="4 6" id="KW-1133">Transmembrane helix</keyword>
<dbReference type="Proteomes" id="UP000717996">
    <property type="component" value="Unassembled WGS sequence"/>
</dbReference>
<feature type="transmembrane region" description="Helical" evidence="6">
    <location>
        <begin position="401"/>
        <end position="422"/>
    </location>
</feature>
<evidence type="ECO:0000313" key="9">
    <source>
        <dbReference type="Proteomes" id="UP000717996"/>
    </source>
</evidence>
<evidence type="ECO:0000256" key="3">
    <source>
        <dbReference type="ARBA" id="ARBA00022692"/>
    </source>
</evidence>
<feature type="transmembrane region" description="Helical" evidence="6">
    <location>
        <begin position="278"/>
        <end position="299"/>
    </location>
</feature>
<dbReference type="InterPro" id="IPR020846">
    <property type="entry name" value="MFS_dom"/>
</dbReference>